<evidence type="ECO:0000313" key="3">
    <source>
        <dbReference type="Proteomes" id="UP000220702"/>
    </source>
</evidence>
<evidence type="ECO:0000313" key="2">
    <source>
        <dbReference type="EMBL" id="PEA87052.1"/>
    </source>
</evidence>
<proteinExistence type="predicted"/>
<dbReference type="RefSeq" id="WP_098902522.1">
    <property type="nucleotide sequence ID" value="NZ_NVNL01000054.1"/>
</dbReference>
<dbReference type="CDD" id="cd00093">
    <property type="entry name" value="HTH_XRE"/>
    <property type="match status" value="1"/>
</dbReference>
<dbReference type="PROSITE" id="PS50943">
    <property type="entry name" value="HTH_CROC1"/>
    <property type="match status" value="1"/>
</dbReference>
<protein>
    <submittedName>
        <fullName evidence="2">Transcriptional regulator</fullName>
    </submittedName>
</protein>
<feature type="domain" description="HTH cro/C1-type" evidence="1">
    <location>
        <begin position="5"/>
        <end position="59"/>
    </location>
</feature>
<accession>A0A9X6TJH3</accession>
<dbReference type="SUPFAM" id="SSF47413">
    <property type="entry name" value="lambda repressor-like DNA-binding domains"/>
    <property type="match status" value="1"/>
</dbReference>
<dbReference type="Pfam" id="PF01381">
    <property type="entry name" value="HTH_3"/>
    <property type="match status" value="1"/>
</dbReference>
<dbReference type="Proteomes" id="UP000220702">
    <property type="component" value="Unassembled WGS sequence"/>
</dbReference>
<dbReference type="AlphaFoldDB" id="A0A9X6TJH3"/>
<evidence type="ECO:0000259" key="1">
    <source>
        <dbReference type="PROSITE" id="PS50943"/>
    </source>
</evidence>
<dbReference type="SMART" id="SM00530">
    <property type="entry name" value="HTH_XRE"/>
    <property type="match status" value="1"/>
</dbReference>
<gene>
    <name evidence="2" type="ORF">CON71_27275</name>
</gene>
<dbReference type="InterPro" id="IPR010982">
    <property type="entry name" value="Lambda_DNA-bd_dom_sf"/>
</dbReference>
<dbReference type="EMBL" id="NVNL01000054">
    <property type="protein sequence ID" value="PEA87052.1"/>
    <property type="molecule type" value="Genomic_DNA"/>
</dbReference>
<dbReference type="InterPro" id="IPR001387">
    <property type="entry name" value="Cro/C1-type_HTH"/>
</dbReference>
<organism evidence="2 3">
    <name type="scientific">Bacillus thuringiensis</name>
    <dbReference type="NCBI Taxonomy" id="1428"/>
    <lineage>
        <taxon>Bacteria</taxon>
        <taxon>Bacillati</taxon>
        <taxon>Bacillota</taxon>
        <taxon>Bacilli</taxon>
        <taxon>Bacillales</taxon>
        <taxon>Bacillaceae</taxon>
        <taxon>Bacillus</taxon>
        <taxon>Bacillus cereus group</taxon>
    </lineage>
</organism>
<sequence>MELDLKKARLLKGYTQSQMANLLDVHPHTYMKWEHKPDTVTVGKAKAISETLGFSYDLIFFNGDSNLIR</sequence>
<dbReference type="Gene3D" id="1.10.260.40">
    <property type="entry name" value="lambda repressor-like DNA-binding domains"/>
    <property type="match status" value="1"/>
</dbReference>
<reference evidence="2 3" key="1">
    <citation type="submission" date="2017-09" db="EMBL/GenBank/DDBJ databases">
        <title>Large-scale bioinformatics analysis of Bacillus genomes uncovers conserved roles of natural products in bacterial physiology.</title>
        <authorList>
            <consortium name="Agbiome Team Llc"/>
            <person name="Bleich R.M."/>
            <person name="Grubbs K.J."/>
            <person name="Santa Maria K.C."/>
            <person name="Allen S.E."/>
            <person name="Farag S."/>
            <person name="Shank E.A."/>
            <person name="Bowers A."/>
        </authorList>
    </citation>
    <scope>NUCLEOTIDE SEQUENCE [LARGE SCALE GENOMIC DNA]</scope>
    <source>
        <strain evidence="2 3">AFS089089</strain>
    </source>
</reference>
<comment type="caution">
    <text evidence="2">The sequence shown here is derived from an EMBL/GenBank/DDBJ whole genome shotgun (WGS) entry which is preliminary data.</text>
</comment>
<dbReference type="GO" id="GO:0003677">
    <property type="term" value="F:DNA binding"/>
    <property type="evidence" value="ECO:0007669"/>
    <property type="project" value="InterPro"/>
</dbReference>
<name>A0A9X6TJH3_BACTU</name>